<accession>A0ABW5ATJ8</accession>
<keyword evidence="1" id="KW-0548">Nucleotidyltransferase</keyword>
<dbReference type="PANTHER" id="PTHR42866:SF1">
    <property type="entry name" value="SPORE COAT POLYSACCHARIDE BIOSYNTHESIS PROTEIN SPSF"/>
    <property type="match status" value="1"/>
</dbReference>
<gene>
    <name evidence="1" type="ORF">ACFSJT_05480</name>
</gene>
<dbReference type="InterPro" id="IPR003329">
    <property type="entry name" value="Cytidylyl_trans"/>
</dbReference>
<dbReference type="PANTHER" id="PTHR42866">
    <property type="entry name" value="3-DEOXY-MANNO-OCTULOSONATE CYTIDYLYLTRANSFERASE"/>
    <property type="match status" value="1"/>
</dbReference>
<dbReference type="RefSeq" id="WP_378319213.1">
    <property type="nucleotide sequence ID" value="NZ_JBHUHY010000003.1"/>
</dbReference>
<dbReference type="Gene3D" id="3.90.550.10">
    <property type="entry name" value="Spore Coat Polysaccharide Biosynthesis Protein SpsA, Chain A"/>
    <property type="match status" value="1"/>
</dbReference>
<dbReference type="GO" id="GO:0016779">
    <property type="term" value="F:nucleotidyltransferase activity"/>
    <property type="evidence" value="ECO:0007669"/>
    <property type="project" value="UniProtKB-KW"/>
</dbReference>
<dbReference type="InterPro" id="IPR029044">
    <property type="entry name" value="Nucleotide-diphossugar_trans"/>
</dbReference>
<protein>
    <submittedName>
        <fullName evidence="1">Cytidylyltransferase domain-containing protein</fullName>
    </submittedName>
</protein>
<dbReference type="Proteomes" id="UP001597344">
    <property type="component" value="Unassembled WGS sequence"/>
</dbReference>
<sequence>MTGIIILCRYNSSRLPGKILKTINEKPILDYILERLERLKNDFPIIVCTSIEKTDDPIVEFCQKNNIKHYRGSLDNVAARFLKCARTFGLSHAVRINGDNLFLDVDLIQSMISMLEEKELHFISNVEKRTFPRGMSVEIVNVDYYENSFSDFDDSDLEHVMTYFYRNKSERMKFVYNESKNNLAKLNLAIDTQEDFENAKQIIAHMDKDHRLYNYNEVINLHRKIRNE</sequence>
<dbReference type="SUPFAM" id="SSF53448">
    <property type="entry name" value="Nucleotide-diphospho-sugar transferases"/>
    <property type="match status" value="1"/>
</dbReference>
<reference evidence="2" key="1">
    <citation type="journal article" date="2019" name="Int. J. Syst. Evol. Microbiol.">
        <title>The Global Catalogue of Microorganisms (GCM) 10K type strain sequencing project: providing services to taxonomists for standard genome sequencing and annotation.</title>
        <authorList>
            <consortium name="The Broad Institute Genomics Platform"/>
            <consortium name="The Broad Institute Genome Sequencing Center for Infectious Disease"/>
            <person name="Wu L."/>
            <person name="Ma J."/>
        </authorList>
    </citation>
    <scope>NUCLEOTIDE SEQUENCE [LARGE SCALE GENOMIC DNA]</scope>
    <source>
        <strain evidence="2">DT92</strain>
    </source>
</reference>
<comment type="caution">
    <text evidence="1">The sequence shown here is derived from an EMBL/GenBank/DDBJ whole genome shotgun (WGS) entry which is preliminary data.</text>
</comment>
<keyword evidence="2" id="KW-1185">Reference proteome</keyword>
<proteinExistence type="predicted"/>
<evidence type="ECO:0000313" key="1">
    <source>
        <dbReference type="EMBL" id="MFD2186234.1"/>
    </source>
</evidence>
<keyword evidence="1" id="KW-0808">Transferase</keyword>
<name>A0ABW5ATJ8_9FLAO</name>
<dbReference type="EMBL" id="JBHUHY010000003">
    <property type="protein sequence ID" value="MFD2186234.1"/>
    <property type="molecule type" value="Genomic_DNA"/>
</dbReference>
<dbReference type="Pfam" id="PF02348">
    <property type="entry name" value="CTP_transf_3"/>
    <property type="match status" value="1"/>
</dbReference>
<organism evidence="1 2">
    <name type="scientific">Aquimarina celericrescens</name>
    <dbReference type="NCBI Taxonomy" id="1964542"/>
    <lineage>
        <taxon>Bacteria</taxon>
        <taxon>Pseudomonadati</taxon>
        <taxon>Bacteroidota</taxon>
        <taxon>Flavobacteriia</taxon>
        <taxon>Flavobacteriales</taxon>
        <taxon>Flavobacteriaceae</taxon>
        <taxon>Aquimarina</taxon>
    </lineage>
</organism>
<evidence type="ECO:0000313" key="2">
    <source>
        <dbReference type="Proteomes" id="UP001597344"/>
    </source>
</evidence>